<dbReference type="PIRSF" id="PIRSF005799">
    <property type="entry name" value="UDP-gal_transpt"/>
    <property type="match status" value="1"/>
</dbReference>
<feature type="transmembrane region" description="Helical" evidence="5">
    <location>
        <begin position="197"/>
        <end position="218"/>
    </location>
</feature>
<organism evidence="6 7">
    <name type="scientific">Prymnesium parvum</name>
    <name type="common">Toxic golden alga</name>
    <dbReference type="NCBI Taxonomy" id="97485"/>
    <lineage>
        <taxon>Eukaryota</taxon>
        <taxon>Haptista</taxon>
        <taxon>Haptophyta</taxon>
        <taxon>Prymnesiophyceae</taxon>
        <taxon>Prymnesiales</taxon>
        <taxon>Prymnesiaceae</taxon>
        <taxon>Prymnesium</taxon>
    </lineage>
</organism>
<evidence type="ECO:0000256" key="3">
    <source>
        <dbReference type="ARBA" id="ARBA00022989"/>
    </source>
</evidence>
<evidence type="ECO:0008006" key="8">
    <source>
        <dbReference type="Google" id="ProtNLM"/>
    </source>
</evidence>
<protein>
    <recommendedName>
        <fullName evidence="8">CMP-sialic acid transporter</fullName>
    </recommendedName>
</protein>
<reference evidence="6 7" key="1">
    <citation type="journal article" date="2024" name="Science">
        <title>Giant polyketide synthase enzymes in the biosynthesis of giant marine polyether toxins.</title>
        <authorList>
            <person name="Fallon T.R."/>
            <person name="Shende V.V."/>
            <person name="Wierzbicki I.H."/>
            <person name="Pendleton A.L."/>
            <person name="Watervoot N.F."/>
            <person name="Auber R.P."/>
            <person name="Gonzalez D.J."/>
            <person name="Wisecaver J.H."/>
            <person name="Moore B.S."/>
        </authorList>
    </citation>
    <scope>NUCLEOTIDE SEQUENCE [LARGE SCALE GENOMIC DNA]</scope>
    <source>
        <strain evidence="6 7">12B1</strain>
    </source>
</reference>
<dbReference type="SUPFAM" id="SSF103481">
    <property type="entry name" value="Multidrug resistance efflux transporter EmrE"/>
    <property type="match status" value="1"/>
</dbReference>
<dbReference type="GO" id="GO:0015165">
    <property type="term" value="F:pyrimidine nucleotide-sugar transmembrane transporter activity"/>
    <property type="evidence" value="ECO:0007669"/>
    <property type="project" value="InterPro"/>
</dbReference>
<evidence type="ECO:0000256" key="5">
    <source>
        <dbReference type="SAM" id="Phobius"/>
    </source>
</evidence>
<feature type="transmembrane region" description="Helical" evidence="5">
    <location>
        <begin position="105"/>
        <end position="125"/>
    </location>
</feature>
<evidence type="ECO:0000256" key="1">
    <source>
        <dbReference type="ARBA" id="ARBA00004141"/>
    </source>
</evidence>
<accession>A0AB34IFA4</accession>
<dbReference type="EMBL" id="JBGBPQ010000029">
    <property type="protein sequence ID" value="KAL1496497.1"/>
    <property type="molecule type" value="Genomic_DNA"/>
</dbReference>
<dbReference type="Pfam" id="PF04142">
    <property type="entry name" value="Nuc_sug_transp"/>
    <property type="match status" value="1"/>
</dbReference>
<evidence type="ECO:0000256" key="4">
    <source>
        <dbReference type="ARBA" id="ARBA00023136"/>
    </source>
</evidence>
<dbReference type="PANTHER" id="PTHR10231">
    <property type="entry name" value="NUCLEOTIDE-SUGAR TRANSMEMBRANE TRANSPORTER"/>
    <property type="match status" value="1"/>
</dbReference>
<keyword evidence="2 5" id="KW-0812">Transmembrane</keyword>
<feature type="transmembrane region" description="Helical" evidence="5">
    <location>
        <begin position="131"/>
        <end position="152"/>
    </location>
</feature>
<dbReference type="Proteomes" id="UP001515480">
    <property type="component" value="Unassembled WGS sequence"/>
</dbReference>
<dbReference type="GO" id="GO:0000139">
    <property type="term" value="C:Golgi membrane"/>
    <property type="evidence" value="ECO:0007669"/>
    <property type="project" value="InterPro"/>
</dbReference>
<sequence length="345" mass="37353">MFAQGQAPFTCAASFFMTLQPLLVSLSKNERGTFDYSMPASTLLSESLKLCISGSLLVSASCQTRLKLLHDDSLSEFFSFMIPGLIYFLNNNMIFLILQAVDPTTFQLLSQLKTIFTGLLFRVFLNRRLSYVQWLALVTLACGTAVSQIPTHKVGKRQELETQAMLGVGLSILSSFLSACGGIYNEKLLKGRPSASLHWQNVQMYIWGVLFNGIGAYLKDGEAMRQGGVLAGFSLSAWAVVACNALNGLAISAVLKYADNIARVYAHAIAMMLTMSLSVQLFGAPVTPQLVIAVVLVATSTLQYNLPSDVVSSSDEKSALLSAEERADAVEAHCVTPATKPRPTL</sequence>
<dbReference type="InterPro" id="IPR037185">
    <property type="entry name" value="EmrE-like"/>
</dbReference>
<dbReference type="InterPro" id="IPR007271">
    <property type="entry name" value="Nuc_sug_transpt"/>
</dbReference>
<comment type="caution">
    <text evidence="6">The sequence shown here is derived from an EMBL/GenBank/DDBJ whole genome shotgun (WGS) entry which is preliminary data.</text>
</comment>
<name>A0AB34IFA4_PRYPA</name>
<feature type="transmembrane region" description="Helical" evidence="5">
    <location>
        <begin position="164"/>
        <end position="185"/>
    </location>
</feature>
<keyword evidence="3 5" id="KW-1133">Transmembrane helix</keyword>
<keyword evidence="4 5" id="KW-0472">Membrane</keyword>
<proteinExistence type="predicted"/>
<evidence type="ECO:0000313" key="6">
    <source>
        <dbReference type="EMBL" id="KAL1496497.1"/>
    </source>
</evidence>
<feature type="transmembrane region" description="Helical" evidence="5">
    <location>
        <begin position="230"/>
        <end position="258"/>
    </location>
</feature>
<comment type="subcellular location">
    <subcellularLocation>
        <location evidence="1">Membrane</location>
        <topology evidence="1">Multi-pass membrane protein</topology>
    </subcellularLocation>
</comment>
<dbReference type="AlphaFoldDB" id="A0AB34IFA4"/>
<feature type="transmembrane region" description="Helical" evidence="5">
    <location>
        <begin position="78"/>
        <end position="98"/>
    </location>
</feature>
<evidence type="ECO:0000256" key="2">
    <source>
        <dbReference type="ARBA" id="ARBA00022692"/>
    </source>
</evidence>
<gene>
    <name evidence="6" type="ORF">AB1Y20_016451</name>
</gene>
<keyword evidence="7" id="KW-1185">Reference proteome</keyword>
<evidence type="ECO:0000313" key="7">
    <source>
        <dbReference type="Proteomes" id="UP001515480"/>
    </source>
</evidence>
<dbReference type="NCBIfam" id="TIGR00803">
    <property type="entry name" value="nst"/>
    <property type="match status" value="1"/>
</dbReference>